<dbReference type="HOGENOM" id="CLU_1370145_0_0_7"/>
<organism evidence="1 2">
    <name type="scientific">Geoalkalibacter subterraneus</name>
    <dbReference type="NCBI Taxonomy" id="483547"/>
    <lineage>
        <taxon>Bacteria</taxon>
        <taxon>Pseudomonadati</taxon>
        <taxon>Thermodesulfobacteriota</taxon>
        <taxon>Desulfuromonadia</taxon>
        <taxon>Desulfuromonadales</taxon>
        <taxon>Geoalkalibacteraceae</taxon>
        <taxon>Geoalkalibacter</taxon>
    </lineage>
</organism>
<proteinExistence type="predicted"/>
<evidence type="ECO:0000313" key="1">
    <source>
        <dbReference type="EMBL" id="AJF06040.1"/>
    </source>
</evidence>
<dbReference type="STRING" id="483547.GSUB_04950"/>
<name>A0A0B5FPS2_9BACT</name>
<dbReference type="AlphaFoldDB" id="A0A0B5FPS2"/>
<gene>
    <name evidence="1" type="ORF">GSUB_04950</name>
</gene>
<dbReference type="RefSeq" id="WP_040199506.1">
    <property type="nucleotide sequence ID" value="NZ_CP010311.1"/>
</dbReference>
<dbReference type="KEGG" id="gsb:GSUB_04950"/>
<dbReference type="OrthoDB" id="192464at2"/>
<sequence>MSYQYEQFSRALYLLDRRLAISNAPNYNLVVCGGTALIATGLVHRVTKDVDVVALADDQGCLIDPAPLPPPLIQEALQVAEDLNLPEDWLNNGPSQGEGGLFRLGLPQGFIDRLEWTRFGDKLTVAFIGRRDQIFFKLYAAVDQFGSYHAADLQALKPTDTELLDAAAWTRTHDPSQGYLEGLMMFFREFGYEHLVERI</sequence>
<accession>A0A0B5FPS2</accession>
<reference evidence="1 2" key="1">
    <citation type="journal article" date="2015" name="Genome Announc.">
        <title>Genomes of Geoalkalibacter ferrihydriticus Z-0531T and Geoalkalibacter subterraneus Red1T, Two Haloalkaliphilic Metal-Reducing Deltaproteobacteria.</title>
        <authorList>
            <person name="Badalamenti J.P."/>
            <person name="Krajmalnik-Brown R."/>
            <person name="Torres C.I."/>
            <person name="Bond D.R."/>
        </authorList>
    </citation>
    <scope>NUCLEOTIDE SEQUENCE [LARGE SCALE GENOMIC DNA]</scope>
    <source>
        <strain evidence="1 2">Red1</strain>
    </source>
</reference>
<protein>
    <submittedName>
        <fullName evidence="1">Uncharacterized protein</fullName>
    </submittedName>
</protein>
<evidence type="ECO:0000313" key="2">
    <source>
        <dbReference type="Proteomes" id="UP000035036"/>
    </source>
</evidence>
<keyword evidence="2" id="KW-1185">Reference proteome</keyword>
<dbReference type="EMBL" id="CP010311">
    <property type="protein sequence ID" value="AJF06040.1"/>
    <property type="molecule type" value="Genomic_DNA"/>
</dbReference>
<dbReference type="Proteomes" id="UP000035036">
    <property type="component" value="Chromosome"/>
</dbReference>